<feature type="compositionally biased region" description="Basic residues" evidence="1">
    <location>
        <begin position="42"/>
        <end position="51"/>
    </location>
</feature>
<sequence length="51" mass="5293">MSCNFSPADIGKTAGDKPARAVQQTGGGSARSSPVHPDRAQTAKKTRPQRA</sequence>
<evidence type="ECO:0000313" key="3">
    <source>
        <dbReference type="Proteomes" id="UP000005697"/>
    </source>
</evidence>
<name>F0F787_9BACT</name>
<gene>
    <name evidence="2" type="ORF">HMPREF9141_1454</name>
</gene>
<keyword evidence="3" id="KW-1185">Reference proteome</keyword>
<dbReference type="EMBL" id="AEWX01000021">
    <property type="protein sequence ID" value="EGC19969.1"/>
    <property type="molecule type" value="Genomic_DNA"/>
</dbReference>
<dbReference type="AlphaFoldDB" id="F0F787"/>
<evidence type="ECO:0000256" key="1">
    <source>
        <dbReference type="SAM" id="MobiDB-lite"/>
    </source>
</evidence>
<reference evidence="2 3" key="1">
    <citation type="submission" date="2011-01" db="EMBL/GenBank/DDBJ databases">
        <authorList>
            <person name="Muzny D."/>
            <person name="Qin X."/>
            <person name="Deng J."/>
            <person name="Jiang H."/>
            <person name="Liu Y."/>
            <person name="Qu J."/>
            <person name="Song X.-Z."/>
            <person name="Zhang L."/>
            <person name="Thornton R."/>
            <person name="Coyle M."/>
            <person name="Francisco L."/>
            <person name="Jackson L."/>
            <person name="Javaid M."/>
            <person name="Korchina V."/>
            <person name="Kovar C."/>
            <person name="Mata R."/>
            <person name="Mathew T."/>
            <person name="Ngo R."/>
            <person name="Nguyen L."/>
            <person name="Nguyen N."/>
            <person name="Okwuonu G."/>
            <person name="Ongeri F."/>
            <person name="Pham C."/>
            <person name="Simmons D."/>
            <person name="Wilczek-Boney K."/>
            <person name="Hale W."/>
            <person name="Jakkamsetti A."/>
            <person name="Pham P."/>
            <person name="Ruth R."/>
            <person name="San Lucas F."/>
            <person name="Warren J."/>
            <person name="Zhang J."/>
            <person name="Zhao Z."/>
            <person name="Zhou C."/>
            <person name="Zhu D."/>
            <person name="Lee S."/>
            <person name="Bess C."/>
            <person name="Blankenburg K."/>
            <person name="Forbes L."/>
            <person name="Fu Q."/>
            <person name="Gubbala S."/>
            <person name="Hirani K."/>
            <person name="Jayaseelan J.C."/>
            <person name="Lara F."/>
            <person name="Munidasa M."/>
            <person name="Palculict T."/>
            <person name="Patil S."/>
            <person name="Pu L.-L."/>
            <person name="Saada N."/>
            <person name="Tang L."/>
            <person name="Weissenberger G."/>
            <person name="Zhu Y."/>
            <person name="Hemphill L."/>
            <person name="Shang Y."/>
            <person name="Youmans B."/>
            <person name="Ayvaz T."/>
            <person name="Ross M."/>
            <person name="Santibanez J."/>
            <person name="Aqrawi P."/>
            <person name="Gross S."/>
            <person name="Joshi V."/>
            <person name="Fowler G."/>
            <person name="Nazareth L."/>
            <person name="Reid J."/>
            <person name="Worley K."/>
            <person name="Petrosino J."/>
            <person name="Highlander S."/>
            <person name="Gibbs R."/>
        </authorList>
    </citation>
    <scope>NUCLEOTIDE SEQUENCE [LARGE SCALE GENOMIC DNA]</scope>
    <source>
        <strain evidence="2 3">DSM 16608</strain>
    </source>
</reference>
<dbReference type="Proteomes" id="UP000005697">
    <property type="component" value="Unassembled WGS sequence"/>
</dbReference>
<feature type="region of interest" description="Disordered" evidence="1">
    <location>
        <begin position="1"/>
        <end position="51"/>
    </location>
</feature>
<organism evidence="2 3">
    <name type="scientific">Prevotella multiformis DSM 16608</name>
    <dbReference type="NCBI Taxonomy" id="888743"/>
    <lineage>
        <taxon>Bacteria</taxon>
        <taxon>Pseudomonadati</taxon>
        <taxon>Bacteroidota</taxon>
        <taxon>Bacteroidia</taxon>
        <taxon>Bacteroidales</taxon>
        <taxon>Prevotellaceae</taxon>
        <taxon>Prevotella</taxon>
    </lineage>
</organism>
<protein>
    <submittedName>
        <fullName evidence="2">Uncharacterized protein</fullName>
    </submittedName>
</protein>
<comment type="caution">
    <text evidence="2">The sequence shown here is derived from an EMBL/GenBank/DDBJ whole genome shotgun (WGS) entry which is preliminary data.</text>
</comment>
<dbReference type="HOGENOM" id="CLU_3102256_0_0_10"/>
<accession>F0F787</accession>
<evidence type="ECO:0000313" key="2">
    <source>
        <dbReference type="EMBL" id="EGC19969.1"/>
    </source>
</evidence>
<proteinExistence type="predicted"/>